<feature type="region of interest" description="Disordered" evidence="1">
    <location>
        <begin position="260"/>
        <end position="339"/>
    </location>
</feature>
<dbReference type="InterPro" id="IPR013087">
    <property type="entry name" value="Znf_C2H2_type"/>
</dbReference>
<dbReference type="GeneID" id="28732819"/>
<sequence length="431" mass="46898">MHPTLGSDEHTMLMFGNAPSREKREVTEVLDTVRAGSVPDLRRYYAISPASMLARPVEAENAQEISISELNHDPTSASNNIAHAAAAAPSASIHASGPDPNNGLLFDDEAHMRNILAAHQLLDNVPNAPRVHFRFNVAGMLVDMDTQGHPIDCYPCISNIDVVSSVDENLNHLKRTATDALTTRFPILFATIGDRSKAVFYVLAQLPVPNQPHTVIEKDAELKAWVRNLAKTTTRFQPVVEKEYGVSFPYDAEAVKTRKAAKSSSGVKNEDSTHAQGPDTGSASGVKDAASAPQTRNEDGADADDRDAGTGSGVRKTPAVPQTHTEDGPDAGTGTKHASDVEEVPAVPQTQNAINKCRFPRCGRELPNLALLRTHIYRYHGPDAVRVNESKQYECWWKGCVGFSEDGKASPKFAFASMIEWMDHVDEAHLH</sequence>
<accession>A0A0N1H8C3</accession>
<reference evidence="3 4" key="1">
    <citation type="submission" date="2015-06" db="EMBL/GenBank/DDBJ databases">
        <title>Draft genome of the ant-associated black yeast Phialophora attae CBS 131958.</title>
        <authorList>
            <person name="Moreno L.F."/>
            <person name="Stielow B.J."/>
            <person name="de Hoog S."/>
            <person name="Vicente V.A."/>
            <person name="Weiss V.A."/>
            <person name="de Vries M."/>
            <person name="Cruz L.M."/>
            <person name="Souza E.M."/>
        </authorList>
    </citation>
    <scope>NUCLEOTIDE SEQUENCE [LARGE SCALE GENOMIC DNA]</scope>
    <source>
        <strain evidence="3 4">CBS 131958</strain>
    </source>
</reference>
<dbReference type="PROSITE" id="PS00028">
    <property type="entry name" value="ZINC_FINGER_C2H2_1"/>
    <property type="match status" value="1"/>
</dbReference>
<dbReference type="VEuPathDB" id="FungiDB:AB675_1204"/>
<dbReference type="STRING" id="1664694.A0A0N1H8C3"/>
<evidence type="ECO:0000256" key="1">
    <source>
        <dbReference type="SAM" id="MobiDB-lite"/>
    </source>
</evidence>
<dbReference type="AlphaFoldDB" id="A0A0N1H8C3"/>
<keyword evidence="4" id="KW-1185">Reference proteome</keyword>
<evidence type="ECO:0000259" key="2">
    <source>
        <dbReference type="PROSITE" id="PS00028"/>
    </source>
</evidence>
<evidence type="ECO:0000313" key="4">
    <source>
        <dbReference type="Proteomes" id="UP000038010"/>
    </source>
</evidence>
<gene>
    <name evidence="3" type="ORF">AB675_1204</name>
</gene>
<feature type="domain" description="C2H2-type" evidence="2">
    <location>
        <begin position="357"/>
        <end position="380"/>
    </location>
</feature>
<dbReference type="EMBL" id="LFJN01000020">
    <property type="protein sequence ID" value="KPI38133.1"/>
    <property type="molecule type" value="Genomic_DNA"/>
</dbReference>
<proteinExistence type="predicted"/>
<name>A0A0N1H8C3_9EURO</name>
<comment type="caution">
    <text evidence="3">The sequence shown here is derived from an EMBL/GenBank/DDBJ whole genome shotgun (WGS) entry which is preliminary data.</text>
</comment>
<protein>
    <recommendedName>
        <fullName evidence="2">C2H2-type domain-containing protein</fullName>
    </recommendedName>
</protein>
<dbReference type="RefSeq" id="XP_017998096.1">
    <property type="nucleotide sequence ID" value="XM_018140948.1"/>
</dbReference>
<evidence type="ECO:0000313" key="3">
    <source>
        <dbReference type="EMBL" id="KPI38133.1"/>
    </source>
</evidence>
<dbReference type="Proteomes" id="UP000038010">
    <property type="component" value="Unassembled WGS sequence"/>
</dbReference>
<organism evidence="3 4">
    <name type="scientific">Cyphellophora attinorum</name>
    <dbReference type="NCBI Taxonomy" id="1664694"/>
    <lineage>
        <taxon>Eukaryota</taxon>
        <taxon>Fungi</taxon>
        <taxon>Dikarya</taxon>
        <taxon>Ascomycota</taxon>
        <taxon>Pezizomycotina</taxon>
        <taxon>Eurotiomycetes</taxon>
        <taxon>Chaetothyriomycetidae</taxon>
        <taxon>Chaetothyriales</taxon>
        <taxon>Cyphellophoraceae</taxon>
        <taxon>Cyphellophora</taxon>
    </lineage>
</organism>